<gene>
    <name evidence="1" type="ORF">Vadar_018802</name>
</gene>
<reference evidence="1 2" key="1">
    <citation type="journal article" date="2021" name="Hortic Res">
        <title>High-quality reference genome and annotation aids understanding of berry development for evergreen blueberry (Vaccinium darrowii).</title>
        <authorList>
            <person name="Yu J."/>
            <person name="Hulse-Kemp A.M."/>
            <person name="Babiker E."/>
            <person name="Staton M."/>
        </authorList>
    </citation>
    <scope>NUCLEOTIDE SEQUENCE [LARGE SCALE GENOMIC DNA]</scope>
    <source>
        <strain evidence="2">cv. NJ 8807/NJ 8810</strain>
        <tissue evidence="1">Young leaf</tissue>
    </source>
</reference>
<sequence>MLFLRPEHKHAHSIMRREFRFCEVNQTKSQDTVLQTGSGAASMNNETAAAKLELSGEKNQELPMLSFSAIETATDYFAISNILGQGGFGPVYKAWNLWKGGENTELVDSTLADSWPSSEVLRYVQLGLLCVQERAEDRPPMSDVVSMIHNETMTLPDPKEPSLLSYVSSTTEGDSSKIKQAERSHSVHESVVSVVYPR</sequence>
<dbReference type="EMBL" id="CM037160">
    <property type="protein sequence ID" value="KAH7840576.1"/>
    <property type="molecule type" value="Genomic_DNA"/>
</dbReference>
<accession>A0ACB7XIG1</accession>
<name>A0ACB7XIG1_9ERIC</name>
<keyword evidence="2" id="KW-1185">Reference proteome</keyword>
<evidence type="ECO:0000313" key="1">
    <source>
        <dbReference type="EMBL" id="KAH7840576.1"/>
    </source>
</evidence>
<dbReference type="Proteomes" id="UP000828048">
    <property type="component" value="Chromosome 10"/>
</dbReference>
<proteinExistence type="predicted"/>
<protein>
    <submittedName>
        <fullName evidence="1">Uncharacterized protein</fullName>
    </submittedName>
</protein>
<evidence type="ECO:0000313" key="2">
    <source>
        <dbReference type="Proteomes" id="UP000828048"/>
    </source>
</evidence>
<organism evidence="1 2">
    <name type="scientific">Vaccinium darrowii</name>
    <dbReference type="NCBI Taxonomy" id="229202"/>
    <lineage>
        <taxon>Eukaryota</taxon>
        <taxon>Viridiplantae</taxon>
        <taxon>Streptophyta</taxon>
        <taxon>Embryophyta</taxon>
        <taxon>Tracheophyta</taxon>
        <taxon>Spermatophyta</taxon>
        <taxon>Magnoliopsida</taxon>
        <taxon>eudicotyledons</taxon>
        <taxon>Gunneridae</taxon>
        <taxon>Pentapetalae</taxon>
        <taxon>asterids</taxon>
        <taxon>Ericales</taxon>
        <taxon>Ericaceae</taxon>
        <taxon>Vaccinioideae</taxon>
        <taxon>Vaccinieae</taxon>
        <taxon>Vaccinium</taxon>
    </lineage>
</organism>
<comment type="caution">
    <text evidence="1">The sequence shown here is derived from an EMBL/GenBank/DDBJ whole genome shotgun (WGS) entry which is preliminary data.</text>
</comment>